<dbReference type="Pfam" id="PF01607">
    <property type="entry name" value="CBM_14"/>
    <property type="match status" value="1"/>
</dbReference>
<evidence type="ECO:0000256" key="15">
    <source>
        <dbReference type="ARBA" id="ARBA00023198"/>
    </source>
</evidence>
<feature type="domain" description="GH18" evidence="23">
    <location>
        <begin position="23"/>
        <end position="394"/>
    </location>
</feature>
<dbReference type="Ensembl" id="ENSCCRT00010034019.1">
    <property type="protein sequence ID" value="ENSCCRP00010030986.1"/>
    <property type="gene ID" value="ENSCCRG00010013021.1"/>
</dbReference>
<dbReference type="GO" id="GO:0002376">
    <property type="term" value="P:immune system process"/>
    <property type="evidence" value="ECO:0007669"/>
    <property type="project" value="UniProtKB-KW"/>
</dbReference>
<dbReference type="FunFam" id="3.20.20.80:FF:000007">
    <property type="entry name" value="Acidic mammalian chitinase"/>
    <property type="match status" value="1"/>
</dbReference>
<evidence type="ECO:0000259" key="23">
    <source>
        <dbReference type="PROSITE" id="PS51910"/>
    </source>
</evidence>
<reference evidence="24" key="1">
    <citation type="submission" date="2025-05" db="UniProtKB">
        <authorList>
            <consortium name="Ensembl"/>
        </authorList>
    </citation>
    <scope>IDENTIFICATION</scope>
</reference>
<keyword evidence="15" id="KW-0395">Inflammatory response</keyword>
<dbReference type="SUPFAM" id="SSF51445">
    <property type="entry name" value="(Trans)glycosidases"/>
    <property type="match status" value="1"/>
</dbReference>
<dbReference type="InterPro" id="IPR011583">
    <property type="entry name" value="Chitinase_II/V-like_cat"/>
</dbReference>
<dbReference type="InterPro" id="IPR029070">
    <property type="entry name" value="Chitinase_insertion_sf"/>
</dbReference>
<dbReference type="GO" id="GO:0008061">
    <property type="term" value="F:chitin binding"/>
    <property type="evidence" value="ECO:0007669"/>
    <property type="project" value="UniProtKB-KW"/>
</dbReference>
<evidence type="ECO:0000313" key="26">
    <source>
        <dbReference type="Proteomes" id="UP000694701"/>
    </source>
</evidence>
<evidence type="ECO:0000256" key="7">
    <source>
        <dbReference type="ARBA" id="ARBA00022525"/>
    </source>
</evidence>
<keyword evidence="7" id="KW-0964">Secreted</keyword>
<keyword evidence="9" id="KW-0053">Apoptosis</keyword>
<keyword evidence="13" id="KW-0146">Chitin degradation</keyword>
<dbReference type="EC" id="3.2.1.14" evidence="5"/>
<dbReference type="GO" id="GO:0008843">
    <property type="term" value="F:endochitinase activity"/>
    <property type="evidence" value="ECO:0007669"/>
    <property type="project" value="UniProtKB-EC"/>
</dbReference>
<keyword evidence="11" id="KW-0378">Hydrolase</keyword>
<dbReference type="PROSITE" id="PS50940">
    <property type="entry name" value="CHIT_BIND_II"/>
    <property type="match status" value="1"/>
</dbReference>
<keyword evidence="25" id="KW-1185">Reference proteome</keyword>
<dbReference type="SMART" id="SM00636">
    <property type="entry name" value="Glyco_18"/>
    <property type="match status" value="1"/>
</dbReference>
<keyword evidence="10 21" id="KW-0732">Signal</keyword>
<dbReference type="GO" id="GO:0006954">
    <property type="term" value="P:inflammatory response"/>
    <property type="evidence" value="ECO:0007669"/>
    <property type="project" value="UniProtKB-KW"/>
</dbReference>
<feature type="domain" description="Chitin-binding type-2" evidence="22">
    <location>
        <begin position="411"/>
        <end position="460"/>
    </location>
</feature>
<comment type="subcellular location">
    <subcellularLocation>
        <location evidence="2">Cytoplasm</location>
    </subcellularLocation>
    <subcellularLocation>
        <location evidence="3">Secreted</location>
    </subcellularLocation>
</comment>
<dbReference type="InterPro" id="IPR002557">
    <property type="entry name" value="Chitin-bd_dom"/>
</dbReference>
<dbReference type="InterPro" id="IPR036508">
    <property type="entry name" value="Chitin-bd_dom_sf"/>
</dbReference>
<evidence type="ECO:0000313" key="24">
    <source>
        <dbReference type="Ensembl" id="ENSCCRP00020001726.1"/>
    </source>
</evidence>
<proteinExistence type="inferred from homology"/>
<dbReference type="Gene3D" id="3.10.50.10">
    <property type="match status" value="1"/>
</dbReference>
<dbReference type="InterPro" id="IPR001223">
    <property type="entry name" value="Glyco_hydro18_cat"/>
</dbReference>
<dbReference type="GO" id="GO:0000272">
    <property type="term" value="P:polysaccharide catabolic process"/>
    <property type="evidence" value="ECO:0007669"/>
    <property type="project" value="UniProtKB-KW"/>
</dbReference>
<evidence type="ECO:0000256" key="16">
    <source>
        <dbReference type="ARBA" id="ARBA00023277"/>
    </source>
</evidence>
<dbReference type="Ensembl" id="ENSCCRT00020002041.1">
    <property type="protein sequence ID" value="ENSCCRP00020001726.1"/>
    <property type="gene ID" value="ENSCCRG00020000918.1"/>
</dbReference>
<evidence type="ECO:0000256" key="18">
    <source>
        <dbReference type="ARBA" id="ARBA00023326"/>
    </source>
</evidence>
<dbReference type="PANTHER" id="PTHR11177:SF332">
    <property type="entry name" value="CHITINASE"/>
    <property type="match status" value="1"/>
</dbReference>
<protein>
    <recommendedName>
        <fullName evidence="20">Acidic mammalian chitinase</fullName>
        <ecNumber evidence="5">3.2.1.14</ecNumber>
    </recommendedName>
</protein>
<evidence type="ECO:0000256" key="1">
    <source>
        <dbReference type="ARBA" id="ARBA00000822"/>
    </source>
</evidence>
<keyword evidence="14" id="KW-1015">Disulfide bond</keyword>
<dbReference type="Gene3D" id="2.170.140.10">
    <property type="entry name" value="Chitin binding domain"/>
    <property type="match status" value="1"/>
</dbReference>
<sequence>MHNHAVLSVALGILLTMQMVASTKLVCYMTNWSQYRPGNGKFLPEDIDPFLCTHVIYALASISYDHKITTVEANDEVLYKSLNDLKKVNPALKTLLSVGGTVNGVSPYIKMVSTPENRNTFIRSALQFLRLHEFDGMDIDWQYPGQNGSPPEDKQRFTIFLKELREAVEQEAIDTKKTPLIVSCKVSGIKSTIQRAYEVAEISDLLDILTLLSFDYHGHWDPVTGHNSPLFRSSLDTGNIIHHNIVRCKALNSKCINSNGAHADKLLLGFPTYGRTFLLSTSQTGLGAPANGPADAGPYTREAGFWSYYEICPMESSVSVEWIDEQKVPYAVQGRAWVGFDNRESFTAKVQWLNSLNLGGASVWTLDLDDFAGRFCYSGSYPLVNHLRNALGFPPKPTTTPRPTTTADPITTFCVGKPDGLYPNHADETTYFQCFRGNTYLHKCQPGLVFVDDCKCCDWP</sequence>
<keyword evidence="12" id="KW-0391">Immunity</keyword>
<dbReference type="PANTHER" id="PTHR11177">
    <property type="entry name" value="CHITINASE"/>
    <property type="match status" value="1"/>
</dbReference>
<keyword evidence="18" id="KW-0624">Polysaccharide degradation</keyword>
<dbReference type="FunFam" id="2.170.140.10:FF:000001">
    <property type="entry name" value="Acidic mammalian chitinase"/>
    <property type="match status" value="1"/>
</dbReference>
<dbReference type="InterPro" id="IPR050314">
    <property type="entry name" value="Glycosyl_Hydrlase_18"/>
</dbReference>
<dbReference type="AlphaFoldDB" id="A0A8C2BSG2"/>
<dbReference type="GO" id="GO:0005576">
    <property type="term" value="C:extracellular region"/>
    <property type="evidence" value="ECO:0007669"/>
    <property type="project" value="UniProtKB-SubCell"/>
</dbReference>
<feature type="chain" id="PRO_5044677655" description="Acidic mammalian chitinase" evidence="21">
    <location>
        <begin position="23"/>
        <end position="460"/>
    </location>
</feature>
<dbReference type="Proteomes" id="UP000694427">
    <property type="component" value="Unplaced"/>
</dbReference>
<dbReference type="GO" id="GO:0006915">
    <property type="term" value="P:apoptotic process"/>
    <property type="evidence" value="ECO:0007669"/>
    <property type="project" value="UniProtKB-KW"/>
</dbReference>
<evidence type="ECO:0000256" key="8">
    <source>
        <dbReference type="ARBA" id="ARBA00022669"/>
    </source>
</evidence>
<dbReference type="FunFam" id="3.10.50.10:FF:000001">
    <property type="entry name" value="Chitinase 3-like 1"/>
    <property type="match status" value="1"/>
</dbReference>
<dbReference type="InterPro" id="IPR017853">
    <property type="entry name" value="GH"/>
</dbReference>
<keyword evidence="6" id="KW-0963">Cytoplasm</keyword>
<keyword evidence="8" id="KW-0147">Chitin-binding</keyword>
<evidence type="ECO:0000256" key="12">
    <source>
        <dbReference type="ARBA" id="ARBA00022859"/>
    </source>
</evidence>
<dbReference type="PROSITE" id="PS51910">
    <property type="entry name" value="GH18_2"/>
    <property type="match status" value="1"/>
</dbReference>
<dbReference type="Pfam" id="PF00704">
    <property type="entry name" value="Glyco_hydro_18"/>
    <property type="match status" value="1"/>
</dbReference>
<evidence type="ECO:0000256" key="17">
    <source>
        <dbReference type="ARBA" id="ARBA00023295"/>
    </source>
</evidence>
<dbReference type="GO" id="GO:0005737">
    <property type="term" value="C:cytoplasm"/>
    <property type="evidence" value="ECO:0007669"/>
    <property type="project" value="UniProtKB-SubCell"/>
</dbReference>
<evidence type="ECO:0000256" key="3">
    <source>
        <dbReference type="ARBA" id="ARBA00004613"/>
    </source>
</evidence>
<evidence type="ECO:0000256" key="10">
    <source>
        <dbReference type="ARBA" id="ARBA00022729"/>
    </source>
</evidence>
<evidence type="ECO:0000256" key="4">
    <source>
        <dbReference type="ARBA" id="ARBA00009121"/>
    </source>
</evidence>
<comment type="catalytic activity">
    <reaction evidence="1">
        <text>Random endo-hydrolysis of N-acetyl-beta-D-glucosaminide (1-&gt;4)-beta-linkages in chitin and chitodextrins.</text>
        <dbReference type="EC" id="3.2.1.14"/>
    </reaction>
</comment>
<keyword evidence="16" id="KW-0119">Carbohydrate metabolism</keyword>
<evidence type="ECO:0000256" key="11">
    <source>
        <dbReference type="ARBA" id="ARBA00022801"/>
    </source>
</evidence>
<keyword evidence="17" id="KW-0326">Glycosidase</keyword>
<dbReference type="GO" id="GO:0006032">
    <property type="term" value="P:chitin catabolic process"/>
    <property type="evidence" value="ECO:0007669"/>
    <property type="project" value="UniProtKB-KW"/>
</dbReference>
<evidence type="ECO:0000256" key="14">
    <source>
        <dbReference type="ARBA" id="ARBA00023157"/>
    </source>
</evidence>
<name>A0A8C2BSG2_CYPCA</name>
<evidence type="ECO:0000256" key="13">
    <source>
        <dbReference type="ARBA" id="ARBA00023024"/>
    </source>
</evidence>
<evidence type="ECO:0000256" key="9">
    <source>
        <dbReference type="ARBA" id="ARBA00022703"/>
    </source>
</evidence>
<dbReference type="CDD" id="cd02872">
    <property type="entry name" value="GH18_chitolectin_chitotriosidase"/>
    <property type="match status" value="1"/>
</dbReference>
<dbReference type="SUPFAM" id="SSF57625">
    <property type="entry name" value="Invertebrate chitin-binding proteins"/>
    <property type="match status" value="1"/>
</dbReference>
<evidence type="ECO:0000259" key="22">
    <source>
        <dbReference type="PROSITE" id="PS50940"/>
    </source>
</evidence>
<organism evidence="24 26">
    <name type="scientific">Cyprinus carpio</name>
    <name type="common">Common carp</name>
    <dbReference type="NCBI Taxonomy" id="7962"/>
    <lineage>
        <taxon>Eukaryota</taxon>
        <taxon>Metazoa</taxon>
        <taxon>Chordata</taxon>
        <taxon>Craniata</taxon>
        <taxon>Vertebrata</taxon>
        <taxon>Euteleostomi</taxon>
        <taxon>Actinopterygii</taxon>
        <taxon>Neopterygii</taxon>
        <taxon>Teleostei</taxon>
        <taxon>Ostariophysi</taxon>
        <taxon>Cypriniformes</taxon>
        <taxon>Cyprinidae</taxon>
        <taxon>Cyprininae</taxon>
        <taxon>Cyprinus</taxon>
    </lineage>
</organism>
<feature type="signal peptide" evidence="21">
    <location>
        <begin position="1"/>
        <end position="22"/>
    </location>
</feature>
<comment type="similarity">
    <text evidence="4">Belongs to the glycosyl hydrolase 18 family. Chitinase class II subfamily.</text>
</comment>
<evidence type="ECO:0000256" key="6">
    <source>
        <dbReference type="ARBA" id="ARBA00022490"/>
    </source>
</evidence>
<comment type="subunit">
    <text evidence="19">Interacts with EGFR.</text>
</comment>
<dbReference type="SUPFAM" id="SSF54556">
    <property type="entry name" value="Chitinase insertion domain"/>
    <property type="match status" value="1"/>
</dbReference>
<evidence type="ECO:0000256" key="2">
    <source>
        <dbReference type="ARBA" id="ARBA00004496"/>
    </source>
</evidence>
<gene>
    <name evidence="24" type="primary">LOC109109998</name>
</gene>
<evidence type="ECO:0000313" key="25">
    <source>
        <dbReference type="Proteomes" id="UP000694427"/>
    </source>
</evidence>
<evidence type="ECO:0000256" key="19">
    <source>
        <dbReference type="ARBA" id="ARBA00062006"/>
    </source>
</evidence>
<evidence type="ECO:0000256" key="21">
    <source>
        <dbReference type="SAM" id="SignalP"/>
    </source>
</evidence>
<evidence type="ECO:0000256" key="5">
    <source>
        <dbReference type="ARBA" id="ARBA00012729"/>
    </source>
</evidence>
<accession>A0A8C2BSG2</accession>
<evidence type="ECO:0000256" key="20">
    <source>
        <dbReference type="ARBA" id="ARBA00072739"/>
    </source>
</evidence>
<dbReference type="FunFam" id="3.20.20.80:FF:000081">
    <property type="entry name" value="Chitinase 1"/>
    <property type="match status" value="1"/>
</dbReference>
<dbReference type="Gene3D" id="3.20.20.80">
    <property type="entry name" value="Glycosidases"/>
    <property type="match status" value="1"/>
</dbReference>
<dbReference type="Proteomes" id="UP000694701">
    <property type="component" value="Unplaced"/>
</dbReference>